<evidence type="ECO:0000256" key="3">
    <source>
        <dbReference type="ARBA" id="ARBA00023125"/>
    </source>
</evidence>
<dbReference type="NCBIfam" id="NF033546">
    <property type="entry name" value="transpos_IS21"/>
    <property type="match status" value="1"/>
</dbReference>
<organism evidence="7 8">
    <name type="scientific">Acidimicrobium ferrooxidans (strain DSM 10331 / JCM 15462 / NBRC 103882 / ICP)</name>
    <dbReference type="NCBI Taxonomy" id="525909"/>
    <lineage>
        <taxon>Bacteria</taxon>
        <taxon>Bacillati</taxon>
        <taxon>Actinomycetota</taxon>
        <taxon>Acidimicrobiia</taxon>
        <taxon>Acidimicrobiales</taxon>
        <taxon>Acidimicrobiaceae</taxon>
        <taxon>Acidimicrobium</taxon>
    </lineage>
</organism>
<dbReference type="GO" id="GO:0003677">
    <property type="term" value="F:DNA binding"/>
    <property type="evidence" value="ECO:0007669"/>
    <property type="project" value="UniProtKB-KW"/>
</dbReference>
<dbReference type="Gene3D" id="1.10.10.60">
    <property type="entry name" value="Homeodomain-like"/>
    <property type="match status" value="1"/>
</dbReference>
<dbReference type="Pfam" id="PF00665">
    <property type="entry name" value="rve"/>
    <property type="match status" value="1"/>
</dbReference>
<dbReference type="InterPro" id="IPR001584">
    <property type="entry name" value="Integrase_cat-core"/>
</dbReference>
<dbReference type="AlphaFoldDB" id="C7M1D0"/>
<evidence type="ECO:0000313" key="7">
    <source>
        <dbReference type="EMBL" id="ACU54778.1"/>
    </source>
</evidence>
<dbReference type="PANTHER" id="PTHR35004:SF6">
    <property type="entry name" value="TRANSPOSASE"/>
    <property type="match status" value="1"/>
</dbReference>
<dbReference type="InterPro" id="IPR054353">
    <property type="entry name" value="IstA-like_C"/>
</dbReference>
<feature type="domain" description="HTH IS21-type" evidence="5">
    <location>
        <begin position="5"/>
        <end position="68"/>
    </location>
</feature>
<proteinExistence type="inferred from homology"/>
<dbReference type="GO" id="GO:0032196">
    <property type="term" value="P:transposition"/>
    <property type="evidence" value="ECO:0007669"/>
    <property type="project" value="UniProtKB-KW"/>
</dbReference>
<evidence type="ECO:0000259" key="6">
    <source>
        <dbReference type="PROSITE" id="PS50994"/>
    </source>
</evidence>
<dbReference type="SUPFAM" id="SSF53098">
    <property type="entry name" value="Ribonuclease H-like"/>
    <property type="match status" value="1"/>
</dbReference>
<accession>C7M1D0</accession>
<evidence type="ECO:0000256" key="4">
    <source>
        <dbReference type="ARBA" id="ARBA00023172"/>
    </source>
</evidence>
<gene>
    <name evidence="7" type="ordered locus">Afer_1865</name>
</gene>
<reference evidence="7 8" key="1">
    <citation type="journal article" date="2009" name="Stand. Genomic Sci.">
        <title>Complete genome sequence of Acidimicrobium ferrooxidans type strain (ICP).</title>
        <authorList>
            <person name="Clum A."/>
            <person name="Nolan M."/>
            <person name="Lang E."/>
            <person name="Glavina Del Rio T."/>
            <person name="Tice H."/>
            <person name="Copeland A."/>
            <person name="Cheng J.F."/>
            <person name="Lucas S."/>
            <person name="Chen F."/>
            <person name="Bruce D."/>
            <person name="Goodwin L."/>
            <person name="Pitluck S."/>
            <person name="Ivanova N."/>
            <person name="Mavrommatis K."/>
            <person name="Mikhailova N."/>
            <person name="Pati A."/>
            <person name="Chen A."/>
            <person name="Palaniappan K."/>
            <person name="Goker M."/>
            <person name="Spring S."/>
            <person name="Land M."/>
            <person name="Hauser L."/>
            <person name="Chang Y.J."/>
            <person name="Jeffries C.C."/>
            <person name="Chain P."/>
            <person name="Bristow J."/>
            <person name="Eisen J.A."/>
            <person name="Markowitz V."/>
            <person name="Hugenholtz P."/>
            <person name="Kyrpides N.C."/>
            <person name="Klenk H.P."/>
            <person name="Lapidus A."/>
        </authorList>
    </citation>
    <scope>NUCLEOTIDE SEQUENCE [LARGE SCALE GENOMIC DNA]</scope>
    <source>
        <strain evidence="8">DSM 10331 / JCM 15462 / NBRC 103882 / ICP</strain>
    </source>
</reference>
<keyword evidence="3" id="KW-0238">DNA-binding</keyword>
<evidence type="ECO:0000256" key="1">
    <source>
        <dbReference type="ARBA" id="ARBA00009277"/>
    </source>
</evidence>
<evidence type="ECO:0000313" key="8">
    <source>
        <dbReference type="Proteomes" id="UP000000771"/>
    </source>
</evidence>
<keyword evidence="8" id="KW-1185">Reference proteome</keyword>
<evidence type="ECO:0000256" key="2">
    <source>
        <dbReference type="ARBA" id="ARBA00022578"/>
    </source>
</evidence>
<dbReference type="OrthoDB" id="3204032at2"/>
<dbReference type="EMBL" id="CP001631">
    <property type="protein sequence ID" value="ACU54778.1"/>
    <property type="molecule type" value="Genomic_DNA"/>
</dbReference>
<dbReference type="PROSITE" id="PS50994">
    <property type="entry name" value="INTEGRASE"/>
    <property type="match status" value="1"/>
</dbReference>
<dbReference type="InterPro" id="IPR005471">
    <property type="entry name" value="Tscrpt_reg_IclR_N"/>
</dbReference>
<keyword evidence="2" id="KW-0815">Transposition</keyword>
<dbReference type="PROSITE" id="PS50531">
    <property type="entry name" value="HTH_IS21"/>
    <property type="match status" value="1"/>
</dbReference>
<dbReference type="Pfam" id="PF09339">
    <property type="entry name" value="HTH_IclR"/>
    <property type="match status" value="1"/>
</dbReference>
<dbReference type="Pfam" id="PF22483">
    <property type="entry name" value="Mu-transpos_C_2"/>
    <property type="match status" value="1"/>
</dbReference>
<dbReference type="InterPro" id="IPR017894">
    <property type="entry name" value="HTH_IS21_transposase_type"/>
</dbReference>
<dbReference type="Gene3D" id="3.30.420.10">
    <property type="entry name" value="Ribonuclease H-like superfamily/Ribonuclease H"/>
    <property type="match status" value="1"/>
</dbReference>
<feature type="domain" description="Integrase catalytic" evidence="6">
    <location>
        <begin position="115"/>
        <end position="289"/>
    </location>
</feature>
<dbReference type="InterPro" id="IPR036397">
    <property type="entry name" value="RNaseH_sf"/>
</dbReference>
<name>C7M1D0_ACIFD</name>
<protein>
    <submittedName>
        <fullName evidence="7">Integrase catalytic region</fullName>
    </submittedName>
</protein>
<dbReference type="GO" id="GO:0006310">
    <property type="term" value="P:DNA recombination"/>
    <property type="evidence" value="ECO:0007669"/>
    <property type="project" value="UniProtKB-KW"/>
</dbReference>
<comment type="similarity">
    <text evidence="1">Belongs to the transposase IS21/IS408/IS1162 family.</text>
</comment>
<dbReference type="STRING" id="525909.Afer_1865"/>
<dbReference type="HOGENOM" id="CLU_020626_1_1_11"/>
<dbReference type="InterPro" id="IPR012337">
    <property type="entry name" value="RNaseH-like_sf"/>
</dbReference>
<dbReference type="Proteomes" id="UP000000771">
    <property type="component" value="Chromosome"/>
</dbReference>
<dbReference type="GO" id="GO:0006355">
    <property type="term" value="P:regulation of DNA-templated transcription"/>
    <property type="evidence" value="ECO:0007669"/>
    <property type="project" value="InterPro"/>
</dbReference>
<dbReference type="PANTHER" id="PTHR35004">
    <property type="entry name" value="TRANSPOSASE RV3428C-RELATED"/>
    <property type="match status" value="1"/>
</dbReference>
<dbReference type="GO" id="GO:0015074">
    <property type="term" value="P:DNA integration"/>
    <property type="evidence" value="ECO:0007669"/>
    <property type="project" value="InterPro"/>
</dbReference>
<sequence length="413" mass="46563">MLKGRSLMRLFELQAEGYGYREIARRTGHSRNTVRRYLRDGAGTSGKATRPRRGSKLDPYKAEIDRLVADGLTSAPAIVERIAELGYTGKVTIVRDYVRTIRHTAPPKPVPIRRYETPPGHQLQVDWGIFSYVDARGEERRIPGLVATLGYSRRTFVTFAPSADSYGFIGALLEAFCHFGGLTNVVLTDHMKTVVLGGDAASGYEYHPQLLDLARYLGISISLCRVRRPETKGKVERSIRYAKEHFWPARRFRDLADLNEQAHRWSLERDHRLHPSLGATPMEVFDRAEREALRPLPPRAELDAFVRRPRRVSLDGFVSFGGVSYGVPIAYVTRTVWVLPRGRTLEITDETGRVIATHSLGFKTRTVVYLPQQYQGIPRAELAGALRGPRARQLVDTTVEVRSLDAYEALSHA</sequence>
<dbReference type="eggNOG" id="COG4584">
    <property type="taxonomic scope" value="Bacteria"/>
</dbReference>
<keyword evidence="4" id="KW-0233">DNA recombination</keyword>
<evidence type="ECO:0000259" key="5">
    <source>
        <dbReference type="PROSITE" id="PS50531"/>
    </source>
</evidence>
<dbReference type="KEGG" id="afo:Afer_1865"/>